<feature type="transmembrane region" description="Helical" evidence="1">
    <location>
        <begin position="472"/>
        <end position="494"/>
    </location>
</feature>
<evidence type="ECO:0000256" key="1">
    <source>
        <dbReference type="SAM" id="Phobius"/>
    </source>
</evidence>
<keyword evidence="1" id="KW-0812">Transmembrane</keyword>
<evidence type="ECO:0000313" key="2">
    <source>
        <dbReference type="EMBL" id="CAL6010838.1"/>
    </source>
</evidence>
<reference evidence="2 3" key="1">
    <citation type="submission" date="2024-07" db="EMBL/GenBank/DDBJ databases">
        <authorList>
            <person name="Akdeniz Z."/>
        </authorList>
    </citation>
    <scope>NUCLEOTIDE SEQUENCE [LARGE SCALE GENOMIC DNA]</scope>
</reference>
<keyword evidence="3" id="KW-1185">Reference proteome</keyword>
<comment type="caution">
    <text evidence="2">The sequence shown here is derived from an EMBL/GenBank/DDBJ whole genome shotgun (WGS) entry which is preliminary data.</text>
</comment>
<dbReference type="Proteomes" id="UP001642409">
    <property type="component" value="Unassembled WGS sequence"/>
</dbReference>
<protein>
    <submittedName>
        <fullName evidence="2">Uncharacterized protein</fullName>
    </submittedName>
</protein>
<organism evidence="2 3">
    <name type="scientific">Hexamita inflata</name>
    <dbReference type="NCBI Taxonomy" id="28002"/>
    <lineage>
        <taxon>Eukaryota</taxon>
        <taxon>Metamonada</taxon>
        <taxon>Diplomonadida</taxon>
        <taxon>Hexamitidae</taxon>
        <taxon>Hexamitinae</taxon>
        <taxon>Hexamita</taxon>
    </lineage>
</organism>
<dbReference type="EMBL" id="CAXDID020000062">
    <property type="protein sequence ID" value="CAL6010838.1"/>
    <property type="molecule type" value="Genomic_DNA"/>
</dbReference>
<gene>
    <name evidence="2" type="ORF">HINF_LOCUS22277</name>
</gene>
<evidence type="ECO:0000313" key="3">
    <source>
        <dbReference type="Proteomes" id="UP001642409"/>
    </source>
</evidence>
<name>A0ABP1I781_9EUKA</name>
<keyword evidence="1" id="KW-1133">Transmembrane helix</keyword>
<keyword evidence="1" id="KW-0472">Membrane</keyword>
<accession>A0ABP1I781</accession>
<proteinExistence type="predicted"/>
<sequence length="522" mass="57419">MMFATYILTSCLQSQYLGLDGYCYYYGNIISPEICGYNAQMSGNECSCKFGDFTDPIFAGCTACSKKQEDQIGMFGGQCQCHDNFAWDSTLADGQQTCVVDCGDKPFYKTEQQVKVCVNKCITTNCSCEKNQPTVNGRCSSCAVQVDGKCTCPGYIVSKTECIVQSECETQINYEQCSCQGFVYDTFSYKCILTKDCTQIISIHQKQCITEFQCKSNKGQVNDKQCVCNSSSGWIYNKINNILGSKCMNKSECQNITGDTCYSFNSTGKCASPLLMNINQTACVFTCQENEMVSNDQSSCVCMAGFTLNSSKQCMESPCAKNLIDLSGNKCVDACGTYQQEYQQRCVCISGYSASADLIICYKQTKCAPGQILSVQQQCVDYCSSNQTLNDDYSACVCVSGTIVDPSTNSCHSKIECSYFRGTSCDDLGSRSCPYFYVDQQLKRTCTLTCPSAVRNQMCVQNIPQNKNGANIGVIIPVIVVPIVIAVVVVFVLFRFRKPVEVKAKAAEKMKVTVGQPVNSYI</sequence>